<dbReference type="STRING" id="526226.Gbro_1796"/>
<dbReference type="AlphaFoldDB" id="D0L8N7"/>
<proteinExistence type="predicted"/>
<accession>D0L8N7</accession>
<organism evidence="1 2">
    <name type="scientific">Gordonia bronchialis (strain ATCC 25592 / DSM 43247 / BCRC 13721 / JCM 3198 / KCTC 3076 / NBRC 16047 / NCTC 10667)</name>
    <name type="common">Rhodococcus bronchialis</name>
    <dbReference type="NCBI Taxonomy" id="526226"/>
    <lineage>
        <taxon>Bacteria</taxon>
        <taxon>Bacillati</taxon>
        <taxon>Actinomycetota</taxon>
        <taxon>Actinomycetes</taxon>
        <taxon>Mycobacteriales</taxon>
        <taxon>Gordoniaceae</taxon>
        <taxon>Gordonia</taxon>
    </lineage>
</organism>
<name>D0L8N7_GORB4</name>
<sequence>MLAQAIPNNYFGDCVEGQQMYLRAKSAVEAWQRTLVAHRNALVVLATSYSRAAEDIVAADNTASSDILT</sequence>
<dbReference type="KEGG" id="gbr:Gbro_1796"/>
<reference evidence="1 2" key="2">
    <citation type="journal article" date="2010" name="Stand. Genomic Sci.">
        <title>Complete genome sequence of Gordonia bronchialis type strain (3410).</title>
        <authorList>
            <person name="Ivanova N."/>
            <person name="Sikorski J."/>
            <person name="Jando M."/>
            <person name="Lapidus A."/>
            <person name="Nolan M."/>
            <person name="Lucas S."/>
            <person name="Del Rio T.G."/>
            <person name="Tice H."/>
            <person name="Copeland A."/>
            <person name="Cheng J.F."/>
            <person name="Chen F."/>
            <person name="Bruce D."/>
            <person name="Goodwin L."/>
            <person name="Pitluck S."/>
            <person name="Mavromatis K."/>
            <person name="Ovchinnikova G."/>
            <person name="Pati A."/>
            <person name="Chen A."/>
            <person name="Palaniappan K."/>
            <person name="Land M."/>
            <person name="Hauser L."/>
            <person name="Chang Y.J."/>
            <person name="Jeffries C.D."/>
            <person name="Chain P."/>
            <person name="Saunders E."/>
            <person name="Han C."/>
            <person name="Detter J.C."/>
            <person name="Brettin T."/>
            <person name="Rohde M."/>
            <person name="Goker M."/>
            <person name="Bristow J."/>
            <person name="Eisen J.A."/>
            <person name="Markowitz V."/>
            <person name="Hugenholtz P."/>
            <person name="Klenk H.P."/>
            <person name="Kyrpides N.C."/>
        </authorList>
    </citation>
    <scope>NUCLEOTIDE SEQUENCE [LARGE SCALE GENOMIC DNA]</scope>
    <source>
        <strain evidence="2">ATCC 25592 / DSM 43247 / BCRC 13721 / JCM 3198 / KCTC 3076 / NBRC 16047 / NCTC 10667</strain>
    </source>
</reference>
<keyword evidence="2" id="KW-1185">Reference proteome</keyword>
<dbReference type="HOGENOM" id="CLU_2770086_0_0_11"/>
<evidence type="ECO:0000313" key="1">
    <source>
        <dbReference type="EMBL" id="ACY21054.1"/>
    </source>
</evidence>
<protein>
    <submittedName>
        <fullName evidence="1">Uncharacterized protein</fullName>
    </submittedName>
</protein>
<dbReference type="Proteomes" id="UP000001219">
    <property type="component" value="Chromosome"/>
</dbReference>
<gene>
    <name evidence="1" type="ordered locus">Gbro_1796</name>
</gene>
<reference evidence="2" key="1">
    <citation type="submission" date="2009-10" db="EMBL/GenBank/DDBJ databases">
        <title>The complete chromosome of Gordonia bronchialis DSM 43247.</title>
        <authorList>
            <consortium name="US DOE Joint Genome Institute (JGI-PGF)"/>
            <person name="Lucas S."/>
            <person name="Copeland A."/>
            <person name="Lapidus A."/>
            <person name="Glavina del Rio T."/>
            <person name="Dalin E."/>
            <person name="Tice H."/>
            <person name="Bruce D."/>
            <person name="Goodwin L."/>
            <person name="Pitluck S."/>
            <person name="Kyrpides N."/>
            <person name="Mavromatis K."/>
            <person name="Ivanova N."/>
            <person name="Ovchinnikova G."/>
            <person name="Saunders E."/>
            <person name="Brettin T."/>
            <person name="Detter J.C."/>
            <person name="Han C."/>
            <person name="Larimer F."/>
            <person name="Land M."/>
            <person name="Hauser L."/>
            <person name="Markowitz V."/>
            <person name="Cheng J.-F."/>
            <person name="Hugenholtz P."/>
            <person name="Woyke T."/>
            <person name="Wu D."/>
            <person name="Jando M."/>
            <person name="Schneider S."/>
            <person name="Goeker M."/>
            <person name="Klenk H.-P."/>
            <person name="Eisen J.A."/>
        </authorList>
    </citation>
    <scope>NUCLEOTIDE SEQUENCE [LARGE SCALE GENOMIC DNA]</scope>
    <source>
        <strain evidence="2">ATCC 25592 / DSM 43247 / BCRC 13721 / JCM 3198 / KCTC 3076 / NBRC 16047 / NCTC 10667</strain>
    </source>
</reference>
<dbReference type="EMBL" id="CP001802">
    <property type="protein sequence ID" value="ACY21054.1"/>
    <property type="molecule type" value="Genomic_DNA"/>
</dbReference>
<evidence type="ECO:0000313" key="2">
    <source>
        <dbReference type="Proteomes" id="UP000001219"/>
    </source>
</evidence>